<dbReference type="PANTHER" id="PTHR42695:SF5">
    <property type="entry name" value="GLUTAMINE AMIDOTRANSFERASE YLR126C-RELATED"/>
    <property type="match status" value="1"/>
</dbReference>
<feature type="domain" description="Glutamine amidotransferase" evidence="1">
    <location>
        <begin position="27"/>
        <end position="182"/>
    </location>
</feature>
<evidence type="ECO:0000259" key="1">
    <source>
        <dbReference type="Pfam" id="PF00117"/>
    </source>
</evidence>
<dbReference type="CDD" id="cd01741">
    <property type="entry name" value="GATase1_1"/>
    <property type="match status" value="1"/>
</dbReference>
<keyword evidence="3" id="KW-1185">Reference proteome</keyword>
<organism evidence="2 3">
    <name type="scientific">Rubellicoccus peritrichatus</name>
    <dbReference type="NCBI Taxonomy" id="3080537"/>
    <lineage>
        <taxon>Bacteria</taxon>
        <taxon>Pseudomonadati</taxon>
        <taxon>Verrucomicrobiota</taxon>
        <taxon>Opitutia</taxon>
        <taxon>Puniceicoccales</taxon>
        <taxon>Cerasicoccaceae</taxon>
        <taxon>Rubellicoccus</taxon>
    </lineage>
</organism>
<dbReference type="PROSITE" id="PS51273">
    <property type="entry name" value="GATASE_TYPE_1"/>
    <property type="match status" value="1"/>
</dbReference>
<dbReference type="SUPFAM" id="SSF52317">
    <property type="entry name" value="Class I glutamine amidotransferase-like"/>
    <property type="match status" value="1"/>
</dbReference>
<dbReference type="Proteomes" id="UP001304300">
    <property type="component" value="Chromosome"/>
</dbReference>
<dbReference type="InterPro" id="IPR044992">
    <property type="entry name" value="ChyE-like"/>
</dbReference>
<dbReference type="GO" id="GO:0005829">
    <property type="term" value="C:cytosol"/>
    <property type="evidence" value="ECO:0007669"/>
    <property type="project" value="TreeGrafter"/>
</dbReference>
<reference evidence="2 3" key="1">
    <citation type="submission" date="2023-10" db="EMBL/GenBank/DDBJ databases">
        <title>Rubellicoccus peritrichatus gen. nov., sp. nov., isolated from an algae of coral reef tank.</title>
        <authorList>
            <person name="Luo J."/>
        </authorList>
    </citation>
    <scope>NUCLEOTIDE SEQUENCE [LARGE SCALE GENOMIC DNA]</scope>
    <source>
        <strain evidence="2 3">CR14</strain>
    </source>
</reference>
<protein>
    <submittedName>
        <fullName evidence="2">Gamma-glutamyl-gamma-aminobutyrate hydrolase family protein</fullName>
    </submittedName>
</protein>
<dbReference type="AlphaFoldDB" id="A0AAQ3L7S5"/>
<dbReference type="EMBL" id="CP136920">
    <property type="protein sequence ID" value="WOO41204.1"/>
    <property type="molecule type" value="Genomic_DNA"/>
</dbReference>
<proteinExistence type="predicted"/>
<dbReference type="InterPro" id="IPR017926">
    <property type="entry name" value="GATASE"/>
</dbReference>
<dbReference type="KEGG" id="puo:RZN69_21495"/>
<evidence type="ECO:0000313" key="2">
    <source>
        <dbReference type="EMBL" id="WOO41204.1"/>
    </source>
</evidence>
<accession>A0AAQ3L7S5</accession>
<name>A0AAQ3L7S5_9BACT</name>
<dbReference type="InterPro" id="IPR029062">
    <property type="entry name" value="Class_I_gatase-like"/>
</dbReference>
<gene>
    <name evidence="2" type="ORF">RZN69_21495</name>
</gene>
<dbReference type="Gene3D" id="3.40.50.880">
    <property type="match status" value="1"/>
</dbReference>
<dbReference type="GO" id="GO:0016787">
    <property type="term" value="F:hydrolase activity"/>
    <property type="evidence" value="ECO:0007669"/>
    <property type="project" value="UniProtKB-KW"/>
</dbReference>
<dbReference type="RefSeq" id="WP_317833622.1">
    <property type="nucleotide sequence ID" value="NZ_CP136920.1"/>
</dbReference>
<evidence type="ECO:0000313" key="3">
    <source>
        <dbReference type="Proteomes" id="UP001304300"/>
    </source>
</evidence>
<dbReference type="FunFam" id="3.40.50.880:FF:000033">
    <property type="entry name" value="Glutamine amidotransferase class-I"/>
    <property type="match status" value="1"/>
</dbReference>
<sequence>MRAHYFQHVPFEGLGSIEPWLESKGYEITKTQFFDTANIPELKAIDLLIVMGGPMSINDGQEYPWLIEEKAFIRRAVEAGKPVLGICLGAQLIAGSLGSRVYQNNEKEIGWFPIQDITSNDESVFHFPASVEVFHWHGETFDLPPGAVRIAESEGCKNQAFQIGKSVIGLQFHLETTPKSADAIVSHCRDELTPAKYIQSESVILATPTQKYQTINGVMAEVLSYLTET</sequence>
<dbReference type="PANTHER" id="PTHR42695">
    <property type="entry name" value="GLUTAMINE AMIDOTRANSFERASE YLR126C-RELATED"/>
    <property type="match status" value="1"/>
</dbReference>
<keyword evidence="2" id="KW-0378">Hydrolase</keyword>
<dbReference type="Pfam" id="PF00117">
    <property type="entry name" value="GATase"/>
    <property type="match status" value="1"/>
</dbReference>